<keyword evidence="3" id="KW-1185">Reference proteome</keyword>
<dbReference type="Proteomes" id="UP000318453">
    <property type="component" value="Chromosome"/>
</dbReference>
<organism evidence="2 3">
    <name type="scientific">Euhalothece natronophila Z-M001</name>
    <dbReference type="NCBI Taxonomy" id="522448"/>
    <lineage>
        <taxon>Bacteria</taxon>
        <taxon>Bacillati</taxon>
        <taxon>Cyanobacteriota</taxon>
        <taxon>Cyanophyceae</taxon>
        <taxon>Oscillatoriophycideae</taxon>
        <taxon>Chroococcales</taxon>
        <taxon>Halothecacae</taxon>
        <taxon>Halothece cluster</taxon>
        <taxon>Euhalothece</taxon>
    </lineage>
</organism>
<gene>
    <name evidence="2" type="ORF">FRE64_14435</name>
</gene>
<dbReference type="SMART" id="SM01034">
    <property type="entry name" value="BLUF"/>
    <property type="match status" value="1"/>
</dbReference>
<dbReference type="InterPro" id="IPR007024">
    <property type="entry name" value="BLUF_domain"/>
</dbReference>
<reference evidence="2" key="1">
    <citation type="submission" date="2019-08" db="EMBL/GenBank/DDBJ databases">
        <title>Carotenoids and Carotenoid Binding Proteins in the Halophilic Cyanobacterium Euhalothece sp. ZM00.</title>
        <authorList>
            <person name="Cho S.M."/>
            <person name="Song J.Y."/>
            <person name="Park Y.-I."/>
        </authorList>
    </citation>
    <scope>NUCLEOTIDE SEQUENCE [LARGE SCALE GENOMIC DNA]</scope>
    <source>
        <strain evidence="2">Z-M001</strain>
    </source>
</reference>
<dbReference type="EMBL" id="CP042326">
    <property type="protein sequence ID" value="QDZ41031.1"/>
    <property type="molecule type" value="Genomic_DNA"/>
</dbReference>
<protein>
    <submittedName>
        <fullName evidence="2">BLUF domain-containing protein</fullName>
    </submittedName>
</protein>
<evidence type="ECO:0000313" key="2">
    <source>
        <dbReference type="EMBL" id="QDZ41031.1"/>
    </source>
</evidence>
<dbReference type="InterPro" id="IPR036046">
    <property type="entry name" value="Acylphosphatase-like_dom_sf"/>
</dbReference>
<dbReference type="AlphaFoldDB" id="A0A5B8NRA5"/>
<dbReference type="PROSITE" id="PS50925">
    <property type="entry name" value="BLUF"/>
    <property type="match status" value="1"/>
</dbReference>
<dbReference type="GO" id="GO:0071949">
    <property type="term" value="F:FAD binding"/>
    <property type="evidence" value="ECO:0007669"/>
    <property type="project" value="InterPro"/>
</dbReference>
<sequence length="143" mass="16546">MVLCRLIYVSEAVAGLAYPDLKDIMEKSEKNNTPIGVSGMLSYRNNKFLQVLEGERQAVSGTYEKILKDERHYKSQLIEFTEIDYRLFTNWSMKVVQMGEQFPKKVKELSMKYSGYNEFDPRAMTSYQCLEFIKELATLVASA</sequence>
<dbReference type="KEGG" id="enn:FRE64_14435"/>
<proteinExistence type="predicted"/>
<evidence type="ECO:0000259" key="1">
    <source>
        <dbReference type="PROSITE" id="PS50925"/>
    </source>
</evidence>
<dbReference type="Gene3D" id="1.10.287.1540">
    <property type="match status" value="1"/>
</dbReference>
<dbReference type="GO" id="GO:0009882">
    <property type="term" value="F:blue light photoreceptor activity"/>
    <property type="evidence" value="ECO:0007669"/>
    <property type="project" value="InterPro"/>
</dbReference>
<feature type="domain" description="BLUF" evidence="1">
    <location>
        <begin position="3"/>
        <end position="94"/>
    </location>
</feature>
<accession>A0A5B8NRA5</accession>
<name>A0A5B8NRA5_9CHRO</name>
<dbReference type="OrthoDB" id="557705at2"/>
<dbReference type="RefSeq" id="WP_146296869.1">
    <property type="nucleotide sequence ID" value="NZ_CP042326.1"/>
</dbReference>
<dbReference type="Pfam" id="PF04940">
    <property type="entry name" value="BLUF"/>
    <property type="match status" value="1"/>
</dbReference>
<evidence type="ECO:0000313" key="3">
    <source>
        <dbReference type="Proteomes" id="UP000318453"/>
    </source>
</evidence>
<dbReference type="SUPFAM" id="SSF54975">
    <property type="entry name" value="Acylphosphatase/BLUF domain-like"/>
    <property type="match status" value="1"/>
</dbReference>
<dbReference type="Gene3D" id="3.30.70.100">
    <property type="match status" value="1"/>
</dbReference>